<keyword evidence="3" id="KW-0805">Transcription regulation</keyword>
<dbReference type="Proteomes" id="UP000436088">
    <property type="component" value="Unassembled WGS sequence"/>
</dbReference>
<keyword evidence="6" id="KW-0539">Nucleus</keyword>
<dbReference type="PANTHER" id="PTHR47997">
    <property type="entry name" value="MYB DOMAIN PROTEIN 55"/>
    <property type="match status" value="1"/>
</dbReference>
<dbReference type="CDD" id="cd00167">
    <property type="entry name" value="SANT"/>
    <property type="match status" value="1"/>
</dbReference>
<accession>A0A6A3A474</accession>
<evidence type="ECO:0000256" key="6">
    <source>
        <dbReference type="ARBA" id="ARBA00023242"/>
    </source>
</evidence>
<evidence type="ECO:0000256" key="3">
    <source>
        <dbReference type="ARBA" id="ARBA00023015"/>
    </source>
</evidence>
<evidence type="ECO:0000256" key="2">
    <source>
        <dbReference type="ARBA" id="ARBA00022737"/>
    </source>
</evidence>
<comment type="caution">
    <text evidence="9">The sequence shown here is derived from an EMBL/GenBank/DDBJ whole genome shotgun (WGS) entry which is preliminary data.</text>
</comment>
<evidence type="ECO:0000256" key="5">
    <source>
        <dbReference type="ARBA" id="ARBA00023163"/>
    </source>
</evidence>
<feature type="domain" description="HTH myb-type" evidence="8">
    <location>
        <begin position="28"/>
        <end position="65"/>
    </location>
</feature>
<evidence type="ECO:0000313" key="10">
    <source>
        <dbReference type="Proteomes" id="UP000436088"/>
    </source>
</evidence>
<dbReference type="SUPFAM" id="SSF46689">
    <property type="entry name" value="Homeodomain-like"/>
    <property type="match status" value="1"/>
</dbReference>
<dbReference type="GO" id="GO:0003677">
    <property type="term" value="F:DNA binding"/>
    <property type="evidence" value="ECO:0007669"/>
    <property type="project" value="UniProtKB-KW"/>
</dbReference>
<dbReference type="InterPro" id="IPR001005">
    <property type="entry name" value="SANT/Myb"/>
</dbReference>
<name>A0A6A3A474_HIBSY</name>
<evidence type="ECO:0000256" key="4">
    <source>
        <dbReference type="ARBA" id="ARBA00023125"/>
    </source>
</evidence>
<dbReference type="Pfam" id="PF00249">
    <property type="entry name" value="Myb_DNA-binding"/>
    <property type="match status" value="1"/>
</dbReference>
<protein>
    <submittedName>
        <fullName evidence="9">Uncharacterized protein</fullName>
    </submittedName>
</protein>
<dbReference type="InterPro" id="IPR009057">
    <property type="entry name" value="Homeodomain-like_sf"/>
</dbReference>
<keyword evidence="5" id="KW-0804">Transcription</keyword>
<dbReference type="AlphaFoldDB" id="A0A6A3A474"/>
<reference evidence="9" key="1">
    <citation type="submission" date="2019-09" db="EMBL/GenBank/DDBJ databases">
        <title>Draft genome information of white flower Hibiscus syriacus.</title>
        <authorList>
            <person name="Kim Y.-M."/>
        </authorList>
    </citation>
    <scope>NUCLEOTIDE SEQUENCE [LARGE SCALE GENOMIC DNA]</scope>
    <source>
        <strain evidence="9">YM2019G1</strain>
    </source>
</reference>
<dbReference type="EMBL" id="VEPZ02001043">
    <property type="protein sequence ID" value="KAE8699101.1"/>
    <property type="molecule type" value="Genomic_DNA"/>
</dbReference>
<keyword evidence="10" id="KW-1185">Reference proteome</keyword>
<gene>
    <name evidence="9" type="ORF">F3Y22_tig00110596pilonHSYRG00046</name>
</gene>
<feature type="domain" description="Myb-like" evidence="7">
    <location>
        <begin position="37"/>
        <end position="61"/>
    </location>
</feature>
<dbReference type="PROSITE" id="PS51294">
    <property type="entry name" value="HTH_MYB"/>
    <property type="match status" value="1"/>
</dbReference>
<evidence type="ECO:0000259" key="7">
    <source>
        <dbReference type="PROSITE" id="PS50090"/>
    </source>
</evidence>
<dbReference type="InterPro" id="IPR017930">
    <property type="entry name" value="Myb_dom"/>
</dbReference>
<organism evidence="9 10">
    <name type="scientific">Hibiscus syriacus</name>
    <name type="common">Rose of Sharon</name>
    <dbReference type="NCBI Taxonomy" id="106335"/>
    <lineage>
        <taxon>Eukaryota</taxon>
        <taxon>Viridiplantae</taxon>
        <taxon>Streptophyta</taxon>
        <taxon>Embryophyta</taxon>
        <taxon>Tracheophyta</taxon>
        <taxon>Spermatophyta</taxon>
        <taxon>Magnoliopsida</taxon>
        <taxon>eudicotyledons</taxon>
        <taxon>Gunneridae</taxon>
        <taxon>Pentapetalae</taxon>
        <taxon>rosids</taxon>
        <taxon>malvids</taxon>
        <taxon>Malvales</taxon>
        <taxon>Malvaceae</taxon>
        <taxon>Malvoideae</taxon>
        <taxon>Hibiscus</taxon>
    </lineage>
</organism>
<evidence type="ECO:0000313" key="9">
    <source>
        <dbReference type="EMBL" id="KAE8699101.1"/>
    </source>
</evidence>
<sequence>MTKRSDFAQKLLDDFSVAEEADGCLSELKGFKSKGCRWAQIAKHLPGRTDNEVKNFWNSCVKKKLLSQGLDPKTHNLLSLRQRASNKVAYKYPSSSQSQQSSFTVFNINSQARDTNNTVMMNVHVVTFPDNQTMAMQIPSFEPQNPNASYAQNLNESAMYPYAVVETFEESRVEDLQPPQQQQQKKEKICEIENDMDVSLVSDSLHLGLLESTLMSAAMHRDLSAMDDFGWNF</sequence>
<proteinExistence type="predicted"/>
<dbReference type="PROSITE" id="PS50090">
    <property type="entry name" value="MYB_LIKE"/>
    <property type="match status" value="1"/>
</dbReference>
<evidence type="ECO:0000256" key="1">
    <source>
        <dbReference type="ARBA" id="ARBA00004123"/>
    </source>
</evidence>
<comment type="subcellular location">
    <subcellularLocation>
        <location evidence="1">Nucleus</location>
    </subcellularLocation>
</comment>
<evidence type="ECO:0000259" key="8">
    <source>
        <dbReference type="PROSITE" id="PS51294"/>
    </source>
</evidence>
<dbReference type="Gene3D" id="1.10.10.60">
    <property type="entry name" value="Homeodomain-like"/>
    <property type="match status" value="1"/>
</dbReference>
<keyword evidence="2" id="KW-0677">Repeat</keyword>
<dbReference type="GO" id="GO:0005634">
    <property type="term" value="C:nucleus"/>
    <property type="evidence" value="ECO:0007669"/>
    <property type="project" value="UniProtKB-SubCell"/>
</dbReference>
<keyword evidence="4" id="KW-0238">DNA-binding</keyword>
<dbReference type="PANTHER" id="PTHR47997:SF40">
    <property type="entry name" value="TRANSCRIPTION FACTOR MYB26-LIKE"/>
    <property type="match status" value="1"/>
</dbReference>
<dbReference type="InterPro" id="IPR051953">
    <property type="entry name" value="Plant_SW-associated_TFs"/>
</dbReference>